<name>A0ACA9PK74_9GLOM</name>
<evidence type="ECO:0000313" key="1">
    <source>
        <dbReference type="EMBL" id="CAG8714306.1"/>
    </source>
</evidence>
<gene>
    <name evidence="1" type="ORF">RPERSI_LOCUS10771</name>
</gene>
<protein>
    <submittedName>
        <fullName evidence="1">12657_t:CDS:1</fullName>
    </submittedName>
</protein>
<sequence length="56" mass="6346">MSTHSGDLIDGTKKEAEIINDSSEFVTKEEEKILVKKLDLRLIPLVFVINILSFLD</sequence>
<accession>A0ACA9PK74</accession>
<proteinExistence type="predicted"/>
<keyword evidence="2" id="KW-1185">Reference proteome</keyword>
<feature type="non-terminal residue" evidence="1">
    <location>
        <position position="56"/>
    </location>
</feature>
<evidence type="ECO:0000313" key="2">
    <source>
        <dbReference type="Proteomes" id="UP000789920"/>
    </source>
</evidence>
<organism evidence="1 2">
    <name type="scientific">Racocetra persica</name>
    <dbReference type="NCBI Taxonomy" id="160502"/>
    <lineage>
        <taxon>Eukaryota</taxon>
        <taxon>Fungi</taxon>
        <taxon>Fungi incertae sedis</taxon>
        <taxon>Mucoromycota</taxon>
        <taxon>Glomeromycotina</taxon>
        <taxon>Glomeromycetes</taxon>
        <taxon>Diversisporales</taxon>
        <taxon>Gigasporaceae</taxon>
        <taxon>Racocetra</taxon>
    </lineage>
</organism>
<reference evidence="1" key="1">
    <citation type="submission" date="2021-06" db="EMBL/GenBank/DDBJ databases">
        <authorList>
            <person name="Kallberg Y."/>
            <person name="Tangrot J."/>
            <person name="Rosling A."/>
        </authorList>
    </citation>
    <scope>NUCLEOTIDE SEQUENCE</scope>
    <source>
        <strain evidence="1">MA461A</strain>
    </source>
</reference>
<dbReference type="EMBL" id="CAJVQC010021631">
    <property type="protein sequence ID" value="CAG8714306.1"/>
    <property type="molecule type" value="Genomic_DNA"/>
</dbReference>
<feature type="non-terminal residue" evidence="1">
    <location>
        <position position="1"/>
    </location>
</feature>
<comment type="caution">
    <text evidence="1">The sequence shown here is derived from an EMBL/GenBank/DDBJ whole genome shotgun (WGS) entry which is preliminary data.</text>
</comment>
<dbReference type="Proteomes" id="UP000789920">
    <property type="component" value="Unassembled WGS sequence"/>
</dbReference>